<evidence type="ECO:0000259" key="7">
    <source>
        <dbReference type="PROSITE" id="PS50102"/>
    </source>
</evidence>
<feature type="domain" description="RRM" evidence="7">
    <location>
        <begin position="8"/>
        <end position="86"/>
    </location>
</feature>
<evidence type="ECO:0000313" key="9">
    <source>
        <dbReference type="Proteomes" id="UP000186594"/>
    </source>
</evidence>
<sequence>MDERNQEATVYIGNLDERTTDAILWELMLQAGPVANIHLPKDRVTQNHQGFGFCEFIQESDADYAVKVMNQIKLFGKPIRVNKASADKKANIEIGAELFIGNLDPLVDEKSLFDTFSAFGTLLTPPKISRDENGMSRGFGFVNFDSFESADAAIEGMNNQFLNNKSINVDYAFKQGQKGEKHGTTAERLLAAKARQNNVSIAPQIPMGLFGAVGPGAPAPPAGFNMGFVVQPSGFQQTGTGQTGYPYGTAPPPGFAPPPPGFSR</sequence>
<dbReference type="InterPro" id="IPR000504">
    <property type="entry name" value="RRM_dom"/>
</dbReference>
<feature type="domain" description="RRM" evidence="7">
    <location>
        <begin position="96"/>
        <end position="174"/>
    </location>
</feature>
<dbReference type="InterPro" id="IPR012677">
    <property type="entry name" value="Nucleotide-bd_a/b_plait_sf"/>
</dbReference>
<dbReference type="Proteomes" id="UP000186594">
    <property type="component" value="Unassembled WGS sequence"/>
</dbReference>
<gene>
    <name evidence="8" type="ORF">NEOLI_000666</name>
</gene>
<dbReference type="InterPro" id="IPR052084">
    <property type="entry name" value="SF3B4_spliceosome_assoc"/>
</dbReference>
<dbReference type="GO" id="GO:0000398">
    <property type="term" value="P:mRNA splicing, via spliceosome"/>
    <property type="evidence" value="ECO:0007669"/>
    <property type="project" value="UniProtKB-ARBA"/>
</dbReference>
<dbReference type="FunFam" id="3.30.70.330:FF:000121">
    <property type="entry name" value="Splicing factor 3b subunit 4"/>
    <property type="match status" value="1"/>
</dbReference>
<dbReference type="GO" id="GO:0048026">
    <property type="term" value="P:positive regulation of mRNA splicing, via spliceosome"/>
    <property type="evidence" value="ECO:0007669"/>
    <property type="project" value="TreeGrafter"/>
</dbReference>
<dbReference type="EMBL" id="LXFE01000322">
    <property type="protein sequence ID" value="OLL25781.1"/>
    <property type="molecule type" value="Genomic_DNA"/>
</dbReference>
<keyword evidence="3 5" id="KW-0694">RNA-binding</keyword>
<dbReference type="PANTHER" id="PTHR48030">
    <property type="entry name" value="SPLICING FACTOR 3B SUBUNIT 4"/>
    <property type="match status" value="1"/>
</dbReference>
<dbReference type="PROSITE" id="PS50102">
    <property type="entry name" value="RRM"/>
    <property type="match status" value="2"/>
</dbReference>
<dbReference type="InterPro" id="IPR035979">
    <property type="entry name" value="RBD_domain_sf"/>
</dbReference>
<evidence type="ECO:0000313" key="8">
    <source>
        <dbReference type="EMBL" id="OLL25781.1"/>
    </source>
</evidence>
<feature type="region of interest" description="Disordered" evidence="6">
    <location>
        <begin position="237"/>
        <end position="264"/>
    </location>
</feature>
<evidence type="ECO:0000256" key="1">
    <source>
        <dbReference type="ARBA" id="ARBA00004123"/>
    </source>
</evidence>
<evidence type="ECO:0000256" key="4">
    <source>
        <dbReference type="ARBA" id="ARBA00023242"/>
    </source>
</evidence>
<reference evidence="8 9" key="1">
    <citation type="submission" date="2016-04" db="EMBL/GenBank/DDBJ databases">
        <title>Evolutionary innovation and constraint leading to complex multicellularity in the Ascomycota.</title>
        <authorList>
            <person name="Cisse O."/>
            <person name="Nguyen A."/>
            <person name="Hewitt D.A."/>
            <person name="Jedd G."/>
            <person name="Stajich J.E."/>
        </authorList>
    </citation>
    <scope>NUCLEOTIDE SEQUENCE [LARGE SCALE GENOMIC DNA]</scope>
    <source>
        <strain evidence="8 9">DAH-3</strain>
    </source>
</reference>
<comment type="subcellular location">
    <subcellularLocation>
        <location evidence="1">Nucleus</location>
    </subcellularLocation>
</comment>
<dbReference type="Pfam" id="PF00076">
    <property type="entry name" value="RRM_1"/>
    <property type="match status" value="2"/>
</dbReference>
<organism evidence="8 9">
    <name type="scientific">Neolecta irregularis (strain DAH-3)</name>
    <dbReference type="NCBI Taxonomy" id="1198029"/>
    <lineage>
        <taxon>Eukaryota</taxon>
        <taxon>Fungi</taxon>
        <taxon>Dikarya</taxon>
        <taxon>Ascomycota</taxon>
        <taxon>Taphrinomycotina</taxon>
        <taxon>Neolectales</taxon>
        <taxon>Neolectaceae</taxon>
        <taxon>Neolecta</taxon>
    </lineage>
</organism>
<dbReference type="InterPro" id="IPR034158">
    <property type="entry name" value="SF3B4_RRM1"/>
</dbReference>
<dbReference type="OMA" id="IVWELMI"/>
<dbReference type="SMART" id="SM00360">
    <property type="entry name" value="RRM"/>
    <property type="match status" value="2"/>
</dbReference>
<accession>A0A1U7LTD8</accession>
<feature type="compositionally biased region" description="Low complexity" evidence="6">
    <location>
        <begin position="237"/>
        <end position="248"/>
    </location>
</feature>
<dbReference type="AlphaFoldDB" id="A0A1U7LTD8"/>
<dbReference type="GO" id="GO:0003723">
    <property type="term" value="F:RNA binding"/>
    <property type="evidence" value="ECO:0007669"/>
    <property type="project" value="UniProtKB-UniRule"/>
</dbReference>
<keyword evidence="2" id="KW-0677">Repeat</keyword>
<dbReference type="SUPFAM" id="SSF54928">
    <property type="entry name" value="RNA-binding domain, RBD"/>
    <property type="match status" value="1"/>
</dbReference>
<keyword evidence="9" id="KW-1185">Reference proteome</keyword>
<feature type="compositionally biased region" description="Pro residues" evidence="6">
    <location>
        <begin position="249"/>
        <end position="264"/>
    </location>
</feature>
<dbReference type="CDD" id="cd12334">
    <property type="entry name" value="RRM1_SF3B4"/>
    <property type="match status" value="1"/>
</dbReference>
<evidence type="ECO:0000256" key="3">
    <source>
        <dbReference type="ARBA" id="ARBA00022884"/>
    </source>
</evidence>
<comment type="caution">
    <text evidence="8">The sequence shown here is derived from an EMBL/GenBank/DDBJ whole genome shotgun (WGS) entry which is preliminary data.</text>
</comment>
<evidence type="ECO:0000256" key="5">
    <source>
        <dbReference type="PROSITE-ProRule" id="PRU00176"/>
    </source>
</evidence>
<dbReference type="GO" id="GO:0071011">
    <property type="term" value="C:precatalytic spliceosome"/>
    <property type="evidence" value="ECO:0007669"/>
    <property type="project" value="TreeGrafter"/>
</dbReference>
<dbReference type="STRING" id="1198029.A0A1U7LTD8"/>
<proteinExistence type="predicted"/>
<dbReference type="OrthoDB" id="10259687at2759"/>
<dbReference type="PANTHER" id="PTHR48030:SF3">
    <property type="entry name" value="SPLICING FACTOR 3B SUBUNIT 4"/>
    <property type="match status" value="1"/>
</dbReference>
<dbReference type="GO" id="GO:0005730">
    <property type="term" value="C:nucleolus"/>
    <property type="evidence" value="ECO:0007669"/>
    <property type="project" value="TreeGrafter"/>
</dbReference>
<name>A0A1U7LTD8_NEOID</name>
<dbReference type="GO" id="GO:0005686">
    <property type="term" value="C:U2 snRNP"/>
    <property type="evidence" value="ECO:0007669"/>
    <property type="project" value="UniProtKB-ARBA"/>
</dbReference>
<keyword evidence="4" id="KW-0539">Nucleus</keyword>
<dbReference type="Gene3D" id="3.30.70.330">
    <property type="match status" value="2"/>
</dbReference>
<dbReference type="FunFam" id="3.30.70.330:FF:000895">
    <property type="entry name" value="Hsh49p"/>
    <property type="match status" value="1"/>
</dbReference>
<evidence type="ECO:0000256" key="6">
    <source>
        <dbReference type="SAM" id="MobiDB-lite"/>
    </source>
</evidence>
<protein>
    <submittedName>
        <fullName evidence="8">Spliceosome-associated protein 49</fullName>
    </submittedName>
</protein>
<evidence type="ECO:0000256" key="2">
    <source>
        <dbReference type="ARBA" id="ARBA00022737"/>
    </source>
</evidence>